<evidence type="ECO:0000313" key="2">
    <source>
        <dbReference type="Proteomes" id="UP000030747"/>
    </source>
</evidence>
<accession>U6KL15</accession>
<dbReference type="AlphaFoldDB" id="U6KL15"/>
<keyword evidence="2" id="KW-1185">Reference proteome</keyword>
<sequence length="54" mass="5908">MVKRAEENQKRADEMTQRIANAISLTSALRNDRGMLNAMAQMAGAAVARGNRFA</sequence>
<name>U6KL15_EIMTE</name>
<dbReference type="EMBL" id="HG673763">
    <property type="protein sequence ID" value="CDJ37501.1"/>
    <property type="molecule type" value="Genomic_DNA"/>
</dbReference>
<dbReference type="RefSeq" id="XP_013228339.1">
    <property type="nucleotide sequence ID" value="XM_013372885.1"/>
</dbReference>
<reference evidence="1" key="2">
    <citation type="submission" date="2013-10" db="EMBL/GenBank/DDBJ databases">
        <authorList>
            <person name="Aslett M."/>
        </authorList>
    </citation>
    <scope>NUCLEOTIDE SEQUENCE [LARGE SCALE GENOMIC DNA]</scope>
    <source>
        <strain evidence="1">Houghton</strain>
    </source>
</reference>
<dbReference type="Proteomes" id="UP000030747">
    <property type="component" value="Unassembled WGS sequence"/>
</dbReference>
<evidence type="ECO:0000313" key="1">
    <source>
        <dbReference type="EMBL" id="CDJ37501.1"/>
    </source>
</evidence>
<dbReference type="GeneID" id="25255273"/>
<reference evidence="1" key="1">
    <citation type="submission" date="2013-10" db="EMBL/GenBank/DDBJ databases">
        <title>Genomic analysis of the causative agents of coccidiosis in chickens.</title>
        <authorList>
            <person name="Reid A.J."/>
            <person name="Blake D."/>
            <person name="Billington K."/>
            <person name="Browne H."/>
            <person name="Dunn M."/>
            <person name="Hung S."/>
            <person name="Kawahara F."/>
            <person name="Miranda-Saavedra D."/>
            <person name="Mourier T."/>
            <person name="Nagra H."/>
            <person name="Otto T.D."/>
            <person name="Rawlings N."/>
            <person name="Sanchez A."/>
            <person name="Sanders M."/>
            <person name="Subramaniam C."/>
            <person name="Tay Y."/>
            <person name="Dear P."/>
            <person name="Doerig C."/>
            <person name="Gruber A."/>
            <person name="Parkinson J."/>
            <person name="Shirley M."/>
            <person name="Wan K.L."/>
            <person name="Berriman M."/>
            <person name="Tomley F."/>
            <person name="Pain A."/>
        </authorList>
    </citation>
    <scope>NUCLEOTIDE SEQUENCE [LARGE SCALE GENOMIC DNA]</scope>
    <source>
        <strain evidence="1">Houghton</strain>
    </source>
</reference>
<gene>
    <name evidence="1" type="ORF">ETH_00030985</name>
</gene>
<protein>
    <submittedName>
        <fullName evidence="1">Uncharacterized protein</fullName>
    </submittedName>
</protein>
<proteinExistence type="predicted"/>
<organism evidence="1 2">
    <name type="scientific">Eimeria tenella</name>
    <name type="common">Coccidian parasite</name>
    <dbReference type="NCBI Taxonomy" id="5802"/>
    <lineage>
        <taxon>Eukaryota</taxon>
        <taxon>Sar</taxon>
        <taxon>Alveolata</taxon>
        <taxon>Apicomplexa</taxon>
        <taxon>Conoidasida</taxon>
        <taxon>Coccidia</taxon>
        <taxon>Eucoccidiorida</taxon>
        <taxon>Eimeriorina</taxon>
        <taxon>Eimeriidae</taxon>
        <taxon>Eimeria</taxon>
    </lineage>
</organism>